<sequence length="195" mass="21675">MNVTRLITSGDAPALAELFRLNREFLAPWEPVRSEEYFTVDGQHAVIQADLGQHEQGSKLPHVILDDSGQVIGRITLSGIVRGPFQSCAMGYWVSASHNGRGFATRAVREIVRVAFEELGLHRVQAETLLHNVRSQRVLERNGFVQFGVAPEYLNIAGRWQDHAVYQVLSPTAAERNRSPRNAETRAPQPAPQGT</sequence>
<dbReference type="OrthoDB" id="5242221at2"/>
<dbReference type="EMBL" id="RAZS01000003">
    <property type="protein sequence ID" value="RKN20867.1"/>
    <property type="molecule type" value="Genomic_DNA"/>
</dbReference>
<organism evidence="7 9">
    <name type="scientific">Micromonospora musae</name>
    <dbReference type="NCBI Taxonomy" id="1894970"/>
    <lineage>
        <taxon>Bacteria</taxon>
        <taxon>Bacillati</taxon>
        <taxon>Actinomycetota</taxon>
        <taxon>Actinomycetes</taxon>
        <taxon>Micromonosporales</taxon>
        <taxon>Micromonosporaceae</taxon>
        <taxon>Micromonospora</taxon>
    </lineage>
</organism>
<keyword evidence="8" id="KW-1185">Reference proteome</keyword>
<accession>A0A3A9Y4P1</accession>
<dbReference type="InterPro" id="IPR000182">
    <property type="entry name" value="GNAT_dom"/>
</dbReference>
<evidence type="ECO:0000256" key="1">
    <source>
        <dbReference type="ARBA" id="ARBA00022679"/>
    </source>
</evidence>
<dbReference type="PROSITE" id="PS51186">
    <property type="entry name" value="GNAT"/>
    <property type="match status" value="1"/>
</dbReference>
<dbReference type="GO" id="GO:0005737">
    <property type="term" value="C:cytoplasm"/>
    <property type="evidence" value="ECO:0007669"/>
    <property type="project" value="TreeGrafter"/>
</dbReference>
<reference evidence="8 9" key="1">
    <citation type="submission" date="2018-09" db="EMBL/GenBank/DDBJ databases">
        <title>Micromonospora sp. nov. MS1-9, isolated from a root of Musa sp.</title>
        <authorList>
            <person name="Kuncharoen N."/>
            <person name="Kudo T."/>
            <person name="Ohkuma M."/>
            <person name="Yuki M."/>
            <person name="Tanasupawat S."/>
        </authorList>
    </citation>
    <scope>NUCLEOTIDE SEQUENCE [LARGE SCALE GENOMIC DNA]</scope>
    <source>
        <strain evidence="7 9">MS1-9</strain>
        <strain evidence="6 8">NGC1-4</strain>
    </source>
</reference>
<evidence type="ECO:0000256" key="2">
    <source>
        <dbReference type="ARBA" id="ARBA00023315"/>
    </source>
</evidence>
<protein>
    <submittedName>
        <fullName evidence="7">GNAT family N-acetyltransferase</fullName>
    </submittedName>
</protein>
<proteinExistence type="inferred from homology"/>
<comment type="similarity">
    <text evidence="3">Belongs to the acetyltransferase family. RimJ subfamily.</text>
</comment>
<evidence type="ECO:0000256" key="4">
    <source>
        <dbReference type="SAM" id="MobiDB-lite"/>
    </source>
</evidence>
<dbReference type="Proteomes" id="UP000275865">
    <property type="component" value="Unassembled WGS sequence"/>
</dbReference>
<evidence type="ECO:0000313" key="8">
    <source>
        <dbReference type="Proteomes" id="UP000271548"/>
    </source>
</evidence>
<comment type="caution">
    <text evidence="7">The sequence shown here is derived from an EMBL/GenBank/DDBJ whole genome shotgun (WGS) entry which is preliminary data.</text>
</comment>
<evidence type="ECO:0000256" key="3">
    <source>
        <dbReference type="ARBA" id="ARBA00038502"/>
    </source>
</evidence>
<feature type="region of interest" description="Disordered" evidence="4">
    <location>
        <begin position="172"/>
        <end position="195"/>
    </location>
</feature>
<keyword evidence="1 7" id="KW-0808">Transferase</keyword>
<dbReference type="InterPro" id="IPR051531">
    <property type="entry name" value="N-acetyltransferase"/>
</dbReference>
<evidence type="ECO:0000313" key="6">
    <source>
        <dbReference type="EMBL" id="RKN20867.1"/>
    </source>
</evidence>
<dbReference type="EMBL" id="RAZT01000006">
    <property type="protein sequence ID" value="RKN32318.1"/>
    <property type="molecule type" value="Genomic_DNA"/>
</dbReference>
<name>A0A3A9Y4P1_9ACTN</name>
<gene>
    <name evidence="7" type="ORF">D7044_13765</name>
    <name evidence="6" type="ORF">D7147_08575</name>
</gene>
<dbReference type="PANTHER" id="PTHR43792">
    <property type="entry name" value="GNAT FAMILY, PUTATIVE (AFU_ORTHOLOGUE AFUA_3G00765)-RELATED-RELATED"/>
    <property type="match status" value="1"/>
</dbReference>
<feature type="compositionally biased region" description="Basic and acidic residues" evidence="4">
    <location>
        <begin position="175"/>
        <end position="184"/>
    </location>
</feature>
<dbReference type="AlphaFoldDB" id="A0A3A9Y4P1"/>
<dbReference type="InterPro" id="IPR016181">
    <property type="entry name" value="Acyl_CoA_acyltransferase"/>
</dbReference>
<dbReference type="SUPFAM" id="SSF55729">
    <property type="entry name" value="Acyl-CoA N-acyltransferases (Nat)"/>
    <property type="match status" value="1"/>
</dbReference>
<dbReference type="RefSeq" id="WP_120675496.1">
    <property type="nucleotide sequence ID" value="NZ_RAZS01000003.1"/>
</dbReference>
<dbReference type="Gene3D" id="3.40.630.30">
    <property type="match status" value="1"/>
</dbReference>
<evidence type="ECO:0000313" key="7">
    <source>
        <dbReference type="EMBL" id="RKN32318.1"/>
    </source>
</evidence>
<dbReference type="GO" id="GO:0008999">
    <property type="term" value="F:protein-N-terminal-alanine acetyltransferase activity"/>
    <property type="evidence" value="ECO:0007669"/>
    <property type="project" value="TreeGrafter"/>
</dbReference>
<dbReference type="PANTHER" id="PTHR43792:SF8">
    <property type="entry name" value="[RIBOSOMAL PROTEIN US5]-ALANINE N-ACETYLTRANSFERASE"/>
    <property type="match status" value="1"/>
</dbReference>
<dbReference type="Pfam" id="PF13302">
    <property type="entry name" value="Acetyltransf_3"/>
    <property type="match status" value="1"/>
</dbReference>
<dbReference type="Proteomes" id="UP000271548">
    <property type="component" value="Unassembled WGS sequence"/>
</dbReference>
<feature type="domain" description="N-acetyltransferase" evidence="5">
    <location>
        <begin position="1"/>
        <end position="165"/>
    </location>
</feature>
<evidence type="ECO:0000313" key="9">
    <source>
        <dbReference type="Proteomes" id="UP000275865"/>
    </source>
</evidence>
<keyword evidence="2" id="KW-0012">Acyltransferase</keyword>
<evidence type="ECO:0000259" key="5">
    <source>
        <dbReference type="PROSITE" id="PS51186"/>
    </source>
</evidence>